<dbReference type="Proteomes" id="UP001153334">
    <property type="component" value="Unassembled WGS sequence"/>
</dbReference>
<reference evidence="1" key="1">
    <citation type="submission" date="2022-11" db="EMBL/GenBank/DDBJ databases">
        <title>Genome Sequence of Nemania bipapillata.</title>
        <authorList>
            <person name="Buettner E."/>
        </authorList>
    </citation>
    <scope>NUCLEOTIDE SEQUENCE</scope>
    <source>
        <strain evidence="1">CP14</strain>
    </source>
</reference>
<accession>A0ACC2HYP8</accession>
<evidence type="ECO:0000313" key="1">
    <source>
        <dbReference type="EMBL" id="KAJ8107823.1"/>
    </source>
</evidence>
<evidence type="ECO:0000313" key="2">
    <source>
        <dbReference type="Proteomes" id="UP001153334"/>
    </source>
</evidence>
<name>A0ACC2HYP8_9PEZI</name>
<protein>
    <submittedName>
        <fullName evidence="1">Uncharacterized protein</fullName>
    </submittedName>
</protein>
<organism evidence="1 2">
    <name type="scientific">Nemania bipapillata</name>
    <dbReference type="NCBI Taxonomy" id="110536"/>
    <lineage>
        <taxon>Eukaryota</taxon>
        <taxon>Fungi</taxon>
        <taxon>Dikarya</taxon>
        <taxon>Ascomycota</taxon>
        <taxon>Pezizomycotina</taxon>
        <taxon>Sordariomycetes</taxon>
        <taxon>Xylariomycetidae</taxon>
        <taxon>Xylariales</taxon>
        <taxon>Xylariaceae</taxon>
        <taxon>Nemania</taxon>
    </lineage>
</organism>
<keyword evidence="2" id="KW-1185">Reference proteome</keyword>
<sequence>MLSAARSQRSCPQCRRHVLSLFAKTFANAQSEVPALVRCRPARLRSLTTARPTYVNSRHFSTTQTRFQESQPDTQPNPQPDAQPPKPDDIELIVRQARQAFGDTLPKGYLNEEEYKLYERLYGPPLRETRPEDVGMPTPPEAAEEEENIYESPDEILLRQTEDGQFEEVVYETDEASSSPTSFSNDSTEVAIESPSGDILLQELPSEVGLTYINAVAKNQREFNALLKLQKDFEAASLRPPEEDIEEEEPQKEEEEEEEEEEDEIDEDDEREPDATFRQPSERVHEFTRVAHWRTNPSTLQLPKTDFVTPIDKLLDRTDIKHIREAAEKAFGGPGLPFSVATPPSKRNTEQKAIPMAASHHKMSEIEADAFIATLMPGMYSSTMSVLVEIRKRLGSDWMAKLLTRGNGEGPRVLDVGTGGAGLAAWEQVLQAEWDLRHEKGKNRGFTAPGKKTAIVGSETLRQRASRFLHNTTFLPRLPDYLHSGAHPDKLEGGEASLPRKQFDIIIASHQMMPIKEGFRRKAMIDNLWEMLSPSGGILIVLEKGHPRGFEAVADVRARLLDEFIVSPNSDPRPEPIEPEIRREREPGMIIAPCTTHKACPMYRTPGLTLGRKDFCHFSQRFIRPPFLQKLLGATHRNHEDIDFSFVAVQRGTLPGMEKITLPAQGVEAANNAFHGYEDSQEAPDPLSLPRNILPPLKRQGHVTLDLCTPAGTIERWTVPKSFSKQAYRDARKAKWGDLWALGAKTRVVRPVRLGKGGVVVPNDGGVRAQEAAQAGKVRVINLDANASGIFRATEAGKGMVTERRRRSKKKATGSYLMRELGLEK</sequence>
<dbReference type="EMBL" id="JAPESX010002431">
    <property type="protein sequence ID" value="KAJ8107823.1"/>
    <property type="molecule type" value="Genomic_DNA"/>
</dbReference>
<comment type="caution">
    <text evidence="1">The sequence shown here is derived from an EMBL/GenBank/DDBJ whole genome shotgun (WGS) entry which is preliminary data.</text>
</comment>
<proteinExistence type="predicted"/>
<gene>
    <name evidence="1" type="ORF">ONZ43_g6619</name>
</gene>